<dbReference type="PIRSF" id="PIRSF001439">
    <property type="entry name" value="CryM"/>
    <property type="match status" value="1"/>
</dbReference>
<evidence type="ECO:0000313" key="3">
    <source>
        <dbReference type="Proteomes" id="UP000593594"/>
    </source>
</evidence>
<dbReference type="PANTHER" id="PTHR13812:SF19">
    <property type="entry name" value="KETIMINE REDUCTASE MU-CRYSTALLIN"/>
    <property type="match status" value="1"/>
</dbReference>
<name>A0A7S8C200_9HYPH</name>
<evidence type="ECO:0000256" key="1">
    <source>
        <dbReference type="ARBA" id="ARBA00008903"/>
    </source>
</evidence>
<gene>
    <name evidence="2" type="ORF">HW532_03690</name>
</gene>
<dbReference type="Proteomes" id="UP000593594">
    <property type="component" value="Chromosome"/>
</dbReference>
<sequence>MQHMDADTVHRLLDFPGLVDALAEAHRGPEPLVERADLARDTGGETPDSFLIRPAWQPGVACGAKLTTVMPGNPARHPDVPAIQALYAIFDGETGSPRATIDGTALTYRKTAADSALGARLLAREDARRLVMVGAGALAPYLVAAHRAVRPSLAHVSIWNRSRQKAADLAEDLASAGVEADVVDDLEAAVRDGDVVCCATAATAPVVMGAWLKPGAHLDLVGGFTPSMRECDDEAVRRASLFVDSRWFAVEQAGDIGDPLRRGVIGPEAVRADLFELCRGLHPGRDGPNEITLFKNGGGGHLDLFTAIHAMEMFAREG</sequence>
<dbReference type="GO" id="GO:0016491">
    <property type="term" value="F:oxidoreductase activity"/>
    <property type="evidence" value="ECO:0007669"/>
    <property type="project" value="UniProtKB-ARBA"/>
</dbReference>
<dbReference type="Gene3D" id="3.30.1780.10">
    <property type="entry name" value="ornithine cyclodeaminase, domain 1"/>
    <property type="match status" value="1"/>
</dbReference>
<dbReference type="GO" id="GO:0005737">
    <property type="term" value="C:cytoplasm"/>
    <property type="evidence" value="ECO:0007669"/>
    <property type="project" value="TreeGrafter"/>
</dbReference>
<dbReference type="KEGG" id="kmn:HW532_03690"/>
<reference evidence="2 3" key="1">
    <citation type="submission" date="2020-06" db="EMBL/GenBank/DDBJ databases">
        <title>Genome sequence of 2 isolates from Red Sea Mangroves.</title>
        <authorList>
            <person name="Sefrji F."/>
            <person name="Michoud G."/>
            <person name="Merlino G."/>
            <person name="Daffonchio D."/>
        </authorList>
    </citation>
    <scope>NUCLEOTIDE SEQUENCE [LARGE SCALE GENOMIC DNA]</scope>
    <source>
        <strain evidence="2 3">R1DC25</strain>
    </source>
</reference>
<accession>A0A7S8C200</accession>
<dbReference type="GO" id="GO:0019752">
    <property type="term" value="P:carboxylic acid metabolic process"/>
    <property type="evidence" value="ECO:0007669"/>
    <property type="project" value="UniProtKB-ARBA"/>
</dbReference>
<dbReference type="InterPro" id="IPR003462">
    <property type="entry name" value="ODC_Mu_crystall"/>
</dbReference>
<dbReference type="PANTHER" id="PTHR13812">
    <property type="entry name" value="KETIMINE REDUCTASE MU-CRYSTALLIN"/>
    <property type="match status" value="1"/>
</dbReference>
<dbReference type="Pfam" id="PF02423">
    <property type="entry name" value="OCD_Mu_crystall"/>
    <property type="match status" value="1"/>
</dbReference>
<dbReference type="NCBIfam" id="NF004793">
    <property type="entry name" value="PRK06141.1"/>
    <property type="match status" value="1"/>
</dbReference>
<proteinExistence type="inferred from homology"/>
<dbReference type="Gene3D" id="3.40.50.720">
    <property type="entry name" value="NAD(P)-binding Rossmann-like Domain"/>
    <property type="match status" value="1"/>
</dbReference>
<dbReference type="FunFam" id="3.40.50.720:FF:000311">
    <property type="entry name" value="Ornithine cyclodeaminase"/>
    <property type="match status" value="1"/>
</dbReference>
<keyword evidence="3" id="KW-1185">Reference proteome</keyword>
<comment type="similarity">
    <text evidence="1">Belongs to the ornithine cyclodeaminase/mu-crystallin family.</text>
</comment>
<dbReference type="InterPro" id="IPR036291">
    <property type="entry name" value="NAD(P)-bd_dom_sf"/>
</dbReference>
<dbReference type="InterPro" id="IPR023401">
    <property type="entry name" value="ODC_N"/>
</dbReference>
<dbReference type="SUPFAM" id="SSF51735">
    <property type="entry name" value="NAD(P)-binding Rossmann-fold domains"/>
    <property type="match status" value="1"/>
</dbReference>
<dbReference type="AlphaFoldDB" id="A0A7S8C200"/>
<dbReference type="EMBL" id="CP058214">
    <property type="protein sequence ID" value="QPC41898.1"/>
    <property type="molecule type" value="Genomic_DNA"/>
</dbReference>
<protein>
    <submittedName>
        <fullName evidence="2">Ornithine cyclodeaminase family protein</fullName>
    </submittedName>
</protein>
<evidence type="ECO:0000313" key="2">
    <source>
        <dbReference type="EMBL" id="QPC41898.1"/>
    </source>
</evidence>
<organism evidence="2 3">
    <name type="scientific">Kaustia mangrovi</name>
    <dbReference type="NCBI Taxonomy" id="2593653"/>
    <lineage>
        <taxon>Bacteria</taxon>
        <taxon>Pseudomonadati</taxon>
        <taxon>Pseudomonadota</taxon>
        <taxon>Alphaproteobacteria</taxon>
        <taxon>Hyphomicrobiales</taxon>
        <taxon>Parvibaculaceae</taxon>
        <taxon>Kaustia</taxon>
    </lineage>
</organism>